<keyword evidence="3" id="KW-1185">Reference proteome</keyword>
<dbReference type="Proteomes" id="UP000184603">
    <property type="component" value="Unassembled WGS sequence"/>
</dbReference>
<dbReference type="AlphaFoldDB" id="A0A1M7YGK6"/>
<evidence type="ECO:0000313" key="3">
    <source>
        <dbReference type="Proteomes" id="UP000184603"/>
    </source>
</evidence>
<feature type="region of interest" description="Disordered" evidence="1">
    <location>
        <begin position="1"/>
        <end position="27"/>
    </location>
</feature>
<evidence type="ECO:0000256" key="1">
    <source>
        <dbReference type="SAM" id="MobiDB-lite"/>
    </source>
</evidence>
<accession>A0A1M7YGK6</accession>
<dbReference type="STRING" id="1121416.SAMN02745220_04189"/>
<name>A0A1M7YGK6_9BACT</name>
<protein>
    <submittedName>
        <fullName evidence="2">Uncharacterized protein</fullName>
    </submittedName>
</protein>
<proteinExistence type="predicted"/>
<reference evidence="2 3" key="1">
    <citation type="submission" date="2016-12" db="EMBL/GenBank/DDBJ databases">
        <authorList>
            <person name="Song W.-J."/>
            <person name="Kurnit D.M."/>
        </authorList>
    </citation>
    <scope>NUCLEOTIDE SEQUENCE [LARGE SCALE GENOMIC DNA]</scope>
    <source>
        <strain evidence="2 3">DSM 18488</strain>
    </source>
</reference>
<evidence type="ECO:0000313" key="2">
    <source>
        <dbReference type="EMBL" id="SHO51716.1"/>
    </source>
</evidence>
<sequence>MYPGKDENNSMENKRVTNIMDKKEKPDPERVAILRSLPLEVKQQISGEEAEAFMYNRELPDSLLEKLKDYIVREEE</sequence>
<organism evidence="2 3">
    <name type="scientific">Desulfopila aestuarii DSM 18488</name>
    <dbReference type="NCBI Taxonomy" id="1121416"/>
    <lineage>
        <taxon>Bacteria</taxon>
        <taxon>Pseudomonadati</taxon>
        <taxon>Thermodesulfobacteriota</taxon>
        <taxon>Desulfobulbia</taxon>
        <taxon>Desulfobulbales</taxon>
        <taxon>Desulfocapsaceae</taxon>
        <taxon>Desulfopila</taxon>
    </lineage>
</organism>
<gene>
    <name evidence="2" type="ORF">SAMN02745220_04189</name>
</gene>
<dbReference type="EMBL" id="FRFE01000028">
    <property type="protein sequence ID" value="SHO51716.1"/>
    <property type="molecule type" value="Genomic_DNA"/>
</dbReference>